<keyword evidence="2" id="KW-0288">FMN</keyword>
<evidence type="ECO:0000256" key="3">
    <source>
        <dbReference type="ARBA" id="ARBA00023002"/>
    </source>
</evidence>
<dbReference type="Pfam" id="PF00296">
    <property type="entry name" value="Bac_luciferase"/>
    <property type="match status" value="1"/>
</dbReference>
<evidence type="ECO:0000256" key="1">
    <source>
        <dbReference type="ARBA" id="ARBA00022630"/>
    </source>
</evidence>
<keyword evidence="4" id="KW-0503">Monooxygenase</keyword>
<dbReference type="PANTHER" id="PTHR42847:SF4">
    <property type="entry name" value="ALKANESULFONATE MONOOXYGENASE-RELATED"/>
    <property type="match status" value="1"/>
</dbReference>
<dbReference type="InterPro" id="IPR011251">
    <property type="entry name" value="Luciferase-like_dom"/>
</dbReference>
<dbReference type="PANTHER" id="PTHR42847">
    <property type="entry name" value="ALKANESULFONATE MONOOXYGENASE"/>
    <property type="match status" value="1"/>
</dbReference>
<comment type="caution">
    <text evidence="6">The sequence shown here is derived from an EMBL/GenBank/DDBJ whole genome shotgun (WGS) entry which is preliminary data.</text>
</comment>
<protein>
    <submittedName>
        <fullName evidence="6">N5,N10-methylene tetrahydromethanopterin reductase</fullName>
    </submittedName>
</protein>
<reference evidence="6" key="2">
    <citation type="submission" date="2023-01" db="EMBL/GenBank/DDBJ databases">
        <authorList>
            <person name="Sun Q."/>
            <person name="Evtushenko L."/>
        </authorList>
    </citation>
    <scope>NUCLEOTIDE SEQUENCE</scope>
    <source>
        <strain evidence="6">VKM Ac-1246</strain>
    </source>
</reference>
<keyword evidence="3" id="KW-0560">Oxidoreductase</keyword>
<dbReference type="RefSeq" id="WP_189120734.1">
    <property type="nucleotide sequence ID" value="NZ_BMRK01000029.1"/>
</dbReference>
<keyword evidence="7" id="KW-1185">Reference proteome</keyword>
<dbReference type="SUPFAM" id="SSF51679">
    <property type="entry name" value="Bacterial luciferase-like"/>
    <property type="match status" value="1"/>
</dbReference>
<name>A0ABQ5T189_9ACTN</name>
<gene>
    <name evidence="6" type="primary">hmd</name>
    <name evidence="6" type="ORF">GCM10017579_40610</name>
</gene>
<dbReference type="Gene3D" id="3.20.20.30">
    <property type="entry name" value="Luciferase-like domain"/>
    <property type="match status" value="1"/>
</dbReference>
<evidence type="ECO:0000313" key="7">
    <source>
        <dbReference type="Proteomes" id="UP001142292"/>
    </source>
</evidence>
<sequence>MEYGAHLPLLEPLDRIGAGGTADIAALTSYARTAGDLGFRALAANDHLHFPSPWLDGLVALAGVIEASADLTLATTVALPSVRGAAALAKAAAAMDALSGGRLLLGVGPGSSRVDLALAGIDPEDRWSRFETAVGELRAHLGQRPRPGLPVLEPQGANPGGPPVWIGSWGSPAGLRRVARLGDGWVASAYNTTPEQVVDGRARLGLRCAVATMWTYVTDDRREQAAWLGRLARLLGRPAEDLAERVLIGPPQRCAALLRRYAEAGTELLLVWPVAEHERQLERLMGEVVPLVRSARE</sequence>
<evidence type="ECO:0000313" key="6">
    <source>
        <dbReference type="EMBL" id="GLJ70025.1"/>
    </source>
</evidence>
<dbReference type="Proteomes" id="UP001142292">
    <property type="component" value="Unassembled WGS sequence"/>
</dbReference>
<organism evidence="6 7">
    <name type="scientific">Nocardioides luteus</name>
    <dbReference type="NCBI Taxonomy" id="1844"/>
    <lineage>
        <taxon>Bacteria</taxon>
        <taxon>Bacillati</taxon>
        <taxon>Actinomycetota</taxon>
        <taxon>Actinomycetes</taxon>
        <taxon>Propionibacteriales</taxon>
        <taxon>Nocardioidaceae</taxon>
        <taxon>Nocardioides</taxon>
    </lineage>
</organism>
<feature type="domain" description="Luciferase-like" evidence="5">
    <location>
        <begin position="20"/>
        <end position="202"/>
    </location>
</feature>
<dbReference type="EMBL" id="BSEL01000008">
    <property type="protein sequence ID" value="GLJ70025.1"/>
    <property type="molecule type" value="Genomic_DNA"/>
</dbReference>
<dbReference type="InterPro" id="IPR036661">
    <property type="entry name" value="Luciferase-like_sf"/>
</dbReference>
<keyword evidence="1" id="KW-0285">Flavoprotein</keyword>
<evidence type="ECO:0000256" key="4">
    <source>
        <dbReference type="ARBA" id="ARBA00023033"/>
    </source>
</evidence>
<evidence type="ECO:0000259" key="5">
    <source>
        <dbReference type="Pfam" id="PF00296"/>
    </source>
</evidence>
<dbReference type="InterPro" id="IPR050172">
    <property type="entry name" value="SsuD_RutA_monooxygenase"/>
</dbReference>
<proteinExistence type="predicted"/>
<accession>A0ABQ5T189</accession>
<reference evidence="6" key="1">
    <citation type="journal article" date="2014" name="Int. J. Syst. Evol. Microbiol.">
        <title>Complete genome of a new Firmicutes species belonging to the dominant human colonic microbiota ('Ruminococcus bicirculans') reveals two chromosomes and a selective capacity to utilize plant glucans.</title>
        <authorList>
            <consortium name="NISC Comparative Sequencing Program"/>
            <person name="Wegmann U."/>
            <person name="Louis P."/>
            <person name="Goesmann A."/>
            <person name="Henrissat B."/>
            <person name="Duncan S.H."/>
            <person name="Flint H.J."/>
        </authorList>
    </citation>
    <scope>NUCLEOTIDE SEQUENCE</scope>
    <source>
        <strain evidence="6">VKM Ac-1246</strain>
    </source>
</reference>
<evidence type="ECO:0000256" key="2">
    <source>
        <dbReference type="ARBA" id="ARBA00022643"/>
    </source>
</evidence>